<dbReference type="InterPro" id="IPR036465">
    <property type="entry name" value="vWFA_dom_sf"/>
</dbReference>
<keyword evidence="4 5" id="KW-0472">Membrane</keyword>
<dbReference type="SUPFAM" id="SSF53300">
    <property type="entry name" value="vWA-like"/>
    <property type="match status" value="1"/>
</dbReference>
<dbReference type="EMBL" id="JACHFV010000005">
    <property type="protein sequence ID" value="MBB5294996.1"/>
    <property type="molecule type" value="Genomic_DNA"/>
</dbReference>
<dbReference type="PANTHER" id="PTHR22550:SF5">
    <property type="entry name" value="LEUCINE ZIPPER PROTEIN 4"/>
    <property type="match status" value="1"/>
</dbReference>
<dbReference type="EMBL" id="VBRC01000004">
    <property type="protein sequence ID" value="TLK28839.1"/>
    <property type="molecule type" value="Genomic_DNA"/>
</dbReference>
<evidence type="ECO:0000259" key="6">
    <source>
        <dbReference type="PROSITE" id="PS50234"/>
    </source>
</evidence>
<keyword evidence="2 5" id="KW-0812">Transmembrane</keyword>
<dbReference type="PANTHER" id="PTHR22550">
    <property type="entry name" value="SPORE GERMINATION PROTEIN"/>
    <property type="match status" value="1"/>
</dbReference>
<evidence type="ECO:0000256" key="2">
    <source>
        <dbReference type="ARBA" id="ARBA00022692"/>
    </source>
</evidence>
<keyword evidence="3 5" id="KW-1133">Transmembrane helix</keyword>
<dbReference type="Proteomes" id="UP000308000">
    <property type="component" value="Unassembled WGS sequence"/>
</dbReference>
<keyword evidence="10" id="KW-1185">Reference proteome</keyword>
<dbReference type="InterPro" id="IPR002035">
    <property type="entry name" value="VWF_A"/>
</dbReference>
<feature type="transmembrane region" description="Helical" evidence="5">
    <location>
        <begin position="56"/>
        <end position="73"/>
    </location>
</feature>
<dbReference type="InterPro" id="IPR050768">
    <property type="entry name" value="UPF0353/GerABKA_families"/>
</dbReference>
<dbReference type="RefSeq" id="WP_129119641.1">
    <property type="nucleotide sequence ID" value="NZ_BSUI01000017.1"/>
</dbReference>
<dbReference type="SMART" id="SM00327">
    <property type="entry name" value="VWA"/>
    <property type="match status" value="1"/>
</dbReference>
<feature type="transmembrane region" description="Helical" evidence="5">
    <location>
        <begin position="291"/>
        <end position="309"/>
    </location>
</feature>
<evidence type="ECO:0000313" key="10">
    <source>
        <dbReference type="Proteomes" id="UP000536909"/>
    </source>
</evidence>
<dbReference type="Gene3D" id="3.40.50.410">
    <property type="entry name" value="von Willebrand factor, type A domain"/>
    <property type="match status" value="1"/>
</dbReference>
<dbReference type="Pfam" id="PF13519">
    <property type="entry name" value="VWA_2"/>
    <property type="match status" value="1"/>
</dbReference>
<reference evidence="8 9" key="1">
    <citation type="submission" date="2019-04" db="EMBL/GenBank/DDBJ databases">
        <title>Deinococcus metalilatus MA1002 mutant No.5.</title>
        <authorList>
            <person name="Park W."/>
            <person name="Park C."/>
        </authorList>
    </citation>
    <scope>NUCLEOTIDE SEQUENCE [LARGE SCALE GENOMIC DNA]</scope>
    <source>
        <strain evidence="8 9">MA1002-m5</strain>
    </source>
</reference>
<evidence type="ECO:0000313" key="8">
    <source>
        <dbReference type="EMBL" id="TLK28839.1"/>
    </source>
</evidence>
<proteinExistence type="predicted"/>
<dbReference type="AlphaFoldDB" id="A0AAJ5F3W5"/>
<protein>
    <submittedName>
        <fullName evidence="7">Ca-activated chloride channel family protein</fullName>
    </submittedName>
    <submittedName>
        <fullName evidence="8">VWA domain-containing protein</fullName>
    </submittedName>
</protein>
<name>A0AAJ5F3W5_9DEIO</name>
<reference evidence="7 10" key="2">
    <citation type="submission" date="2020-08" db="EMBL/GenBank/DDBJ databases">
        <title>Genomic Encyclopedia of Type Strains, Phase IV (KMG-IV): sequencing the most valuable type-strain genomes for metagenomic binning, comparative biology and taxonomic classification.</title>
        <authorList>
            <person name="Goeker M."/>
        </authorList>
    </citation>
    <scope>NUCLEOTIDE SEQUENCE [LARGE SCALE GENOMIC DNA]</scope>
    <source>
        <strain evidence="7 10">DSM 105434</strain>
    </source>
</reference>
<organism evidence="8 9">
    <name type="scientific">Deinococcus metallilatus</name>
    <dbReference type="NCBI Taxonomy" id="1211322"/>
    <lineage>
        <taxon>Bacteria</taxon>
        <taxon>Thermotogati</taxon>
        <taxon>Deinococcota</taxon>
        <taxon>Deinococci</taxon>
        <taxon>Deinococcales</taxon>
        <taxon>Deinococcaceae</taxon>
        <taxon>Deinococcus</taxon>
    </lineage>
</organism>
<comment type="caution">
    <text evidence="8">The sequence shown here is derived from an EMBL/GenBank/DDBJ whole genome shotgun (WGS) entry which is preliminary data.</text>
</comment>
<evidence type="ECO:0000313" key="9">
    <source>
        <dbReference type="Proteomes" id="UP000308000"/>
    </source>
</evidence>
<evidence type="ECO:0000256" key="4">
    <source>
        <dbReference type="ARBA" id="ARBA00023136"/>
    </source>
</evidence>
<evidence type="ECO:0000313" key="7">
    <source>
        <dbReference type="EMBL" id="MBB5294996.1"/>
    </source>
</evidence>
<accession>A0AAJ5F3W5</accession>
<keyword evidence="1" id="KW-1003">Cell membrane</keyword>
<feature type="domain" description="VWFA" evidence="6">
    <location>
        <begin position="87"/>
        <end position="278"/>
    </location>
</feature>
<evidence type="ECO:0000256" key="1">
    <source>
        <dbReference type="ARBA" id="ARBA00022475"/>
    </source>
</evidence>
<evidence type="ECO:0000256" key="5">
    <source>
        <dbReference type="SAM" id="Phobius"/>
    </source>
</evidence>
<sequence length="318" mass="33724">MSFGWPWALVPLGLLPLLVWLYLRGLARPAEAAALHPDLPLLARASGRPHPLRRHAPALLYLVALTLALLALARPHAPLPLPDNRTTIMLAIDVSRSMEAQDIEPNRFVAAQEAARRFVKSLPEGARVGLTSFAGYAVLNSPPTTQHAQVFAAIDALNMANSTAIGEGLLEALHALPGRGPDAPAGKERVPAAIVLLSDGRNNSGPDPLEAAAQARKLAVKVYTVGLGTQNGNLRSNRWDGFRGGVDAATLQQIAAATGGRYFEARSADQLSSIYHDLGRSLGWTLQPREVSGFVAALAGLALLGSLAVSELLTRRLL</sequence>
<dbReference type="Proteomes" id="UP000536909">
    <property type="component" value="Unassembled WGS sequence"/>
</dbReference>
<gene>
    <name evidence="8" type="ORF">FCS05_06575</name>
    <name evidence="7" type="ORF">HNQ10_001817</name>
</gene>
<dbReference type="PROSITE" id="PS50234">
    <property type="entry name" value="VWFA"/>
    <property type="match status" value="1"/>
</dbReference>
<evidence type="ECO:0000256" key="3">
    <source>
        <dbReference type="ARBA" id="ARBA00022989"/>
    </source>
</evidence>